<organism evidence="1 2">
    <name type="scientific">Streptomyces avermitilis</name>
    <dbReference type="NCBI Taxonomy" id="33903"/>
    <lineage>
        <taxon>Bacteria</taxon>
        <taxon>Bacillati</taxon>
        <taxon>Actinomycetota</taxon>
        <taxon>Actinomycetes</taxon>
        <taxon>Kitasatosporales</taxon>
        <taxon>Streptomycetaceae</taxon>
        <taxon>Streptomyces</taxon>
    </lineage>
</organism>
<evidence type="ECO:0000313" key="2">
    <source>
        <dbReference type="Proteomes" id="UP000299211"/>
    </source>
</evidence>
<protein>
    <submittedName>
        <fullName evidence="1">Uncharacterized protein</fullName>
    </submittedName>
</protein>
<dbReference type="Proteomes" id="UP000299211">
    <property type="component" value="Unassembled WGS sequence"/>
</dbReference>
<dbReference type="EMBL" id="BJHY01000002">
    <property type="protein sequence ID" value="GDY79455.1"/>
    <property type="molecule type" value="Genomic_DNA"/>
</dbReference>
<dbReference type="InterPro" id="IPR036661">
    <property type="entry name" value="Luciferase-like_sf"/>
</dbReference>
<dbReference type="SUPFAM" id="SSF51679">
    <property type="entry name" value="Bacterial luciferase-like"/>
    <property type="match status" value="1"/>
</dbReference>
<accession>A0A4D4N7H9</accession>
<dbReference type="AlphaFoldDB" id="A0A4D4N7H9"/>
<comment type="caution">
    <text evidence="1">The sequence shown here is derived from an EMBL/GenBank/DDBJ whole genome shotgun (WGS) entry which is preliminary data.</text>
</comment>
<proteinExistence type="predicted"/>
<gene>
    <name evidence="1" type="ORF">SAV31267_089400</name>
</gene>
<sequence length="124" mass="13452">MRPTGERRELARQAVDLGYDALLVSDHVDQRLAPVPTVAAAAEVADDLVVGTYVLNNDPRHPLMPARPASWWASRPRSRDILRARRERWGFDCVTVPAAAAGPFAPVVAGLKGSDRGARGTRTT</sequence>
<dbReference type="STRING" id="33903.AQJ43_28995"/>
<dbReference type="Gene3D" id="3.20.20.30">
    <property type="entry name" value="Luciferase-like domain"/>
    <property type="match status" value="1"/>
</dbReference>
<dbReference type="GO" id="GO:0016705">
    <property type="term" value="F:oxidoreductase activity, acting on paired donors, with incorporation or reduction of molecular oxygen"/>
    <property type="evidence" value="ECO:0007669"/>
    <property type="project" value="InterPro"/>
</dbReference>
<evidence type="ECO:0000313" key="1">
    <source>
        <dbReference type="EMBL" id="GDY79455.1"/>
    </source>
</evidence>
<reference evidence="1 2" key="1">
    <citation type="submission" date="2019-04" db="EMBL/GenBank/DDBJ databases">
        <title>Draft genome sequences of Streptomyces avermitilis ATCC 31267.</title>
        <authorList>
            <person name="Komaki H."/>
            <person name="Tamura T."/>
            <person name="Hosoyama A."/>
        </authorList>
    </citation>
    <scope>NUCLEOTIDE SEQUENCE [LARGE SCALE GENOMIC DNA]</scope>
    <source>
        <strain evidence="1 2">ATCC 31267</strain>
    </source>
</reference>
<name>A0A4D4N7H9_STRAX</name>